<protein>
    <submittedName>
        <fullName evidence="6">PAS domain S-box protein</fullName>
    </submittedName>
</protein>
<dbReference type="InterPro" id="IPR000014">
    <property type="entry name" value="PAS"/>
</dbReference>
<dbReference type="InterPro" id="IPR001789">
    <property type="entry name" value="Sig_transdc_resp-reg_receiver"/>
</dbReference>
<feature type="domain" description="PAS" evidence="3">
    <location>
        <begin position="161"/>
        <end position="212"/>
    </location>
</feature>
<sequence length="610" mass="70472">MKNKFDLDILKKYTVLYVEDNKEISEEIAFFLSLKVKELFIAYNGEEGIDLFKQNKPEIIITDIQMPIMNGIEMINIIRQNNKDIPIVVTTAFNESDYLLQAINLHVDAYLIKPLNLKEFMESIGKIVEPMELRVQLDENNYYLEQFKNAVEEASIFSTSDEYGNIKEVNKNFELISGYTKEELIGKPHSIIRHEDMSAEVYADMWKTIKSGKVWNGLLKNKKKNAKAYYVILEISPIYNKDGSFREYIGIRNDVTELEEYKNILKNELDTTHQSLDENLNYTQQYEDAINATTAIMKTDTKNIITYVNEKFCELSGYDNDEVVGKNCQEIRHEKYRKLDKCEQLKDELSNNKIVHEILTNITKDGEEYTVDNLIYPIVGLSENIVEHIHVMHDLTEIIKLNQEIIDTQKEVVLTMGAIGETRSRETGLHVKRVAEYSYHLAKLIGLSEEEAALLKQASPMHDIGKVGIPDSILNKPGILTYEEFEVMKTHVTIGHEMLKYSHRAILKASSIVALTHHEKWNGTGYPNALKGEEIHIYGRITAIADVFDALGHDRVYKNAWELDDILSFFKKESGSHFDPKLVELFFNHLEDFLEIRKSMRDDVCEITKL</sequence>
<proteinExistence type="predicted"/>
<dbReference type="PROSITE" id="PS50110">
    <property type="entry name" value="RESPONSE_REGULATORY"/>
    <property type="match status" value="1"/>
</dbReference>
<dbReference type="RefSeq" id="WP_194366258.1">
    <property type="nucleotide sequence ID" value="NZ_CP054493.1"/>
</dbReference>
<dbReference type="CDD" id="cd00130">
    <property type="entry name" value="PAS"/>
    <property type="match status" value="2"/>
</dbReference>
<dbReference type="KEGG" id="smas:HUE87_10055"/>
<dbReference type="SMART" id="SM00471">
    <property type="entry name" value="HDc"/>
    <property type="match status" value="1"/>
</dbReference>
<feature type="domain" description="PAC" evidence="4">
    <location>
        <begin position="213"/>
        <end position="267"/>
    </location>
</feature>
<feature type="domain" description="Response regulatory" evidence="2">
    <location>
        <begin position="14"/>
        <end position="128"/>
    </location>
</feature>
<dbReference type="AlphaFoldDB" id="A0A7S7LZA8"/>
<dbReference type="Gene3D" id="3.40.50.2300">
    <property type="match status" value="1"/>
</dbReference>
<dbReference type="Pfam" id="PF13426">
    <property type="entry name" value="PAS_9"/>
    <property type="match status" value="2"/>
</dbReference>
<dbReference type="Gene3D" id="3.30.450.20">
    <property type="entry name" value="PAS domain"/>
    <property type="match status" value="2"/>
</dbReference>
<evidence type="ECO:0000259" key="4">
    <source>
        <dbReference type="PROSITE" id="PS50113"/>
    </source>
</evidence>
<dbReference type="PROSITE" id="PS51832">
    <property type="entry name" value="HD_GYP"/>
    <property type="match status" value="1"/>
</dbReference>
<dbReference type="SUPFAM" id="SSF109604">
    <property type="entry name" value="HD-domain/PDEase-like"/>
    <property type="match status" value="1"/>
</dbReference>
<dbReference type="InterPro" id="IPR003607">
    <property type="entry name" value="HD/PDEase_dom"/>
</dbReference>
<dbReference type="InterPro" id="IPR011006">
    <property type="entry name" value="CheY-like_superfamily"/>
</dbReference>
<organism evidence="6 7">
    <name type="scientific">Candidatus Sulfurimonas marisnigri</name>
    <dbReference type="NCBI Taxonomy" id="2740405"/>
    <lineage>
        <taxon>Bacteria</taxon>
        <taxon>Pseudomonadati</taxon>
        <taxon>Campylobacterota</taxon>
        <taxon>Epsilonproteobacteria</taxon>
        <taxon>Campylobacterales</taxon>
        <taxon>Sulfurimonadaceae</taxon>
        <taxon>Sulfurimonas</taxon>
    </lineage>
</organism>
<dbReference type="CDD" id="cd00077">
    <property type="entry name" value="HDc"/>
    <property type="match status" value="1"/>
</dbReference>
<dbReference type="NCBIfam" id="TIGR00229">
    <property type="entry name" value="sensory_box"/>
    <property type="match status" value="2"/>
</dbReference>
<feature type="domain" description="PAS" evidence="3">
    <location>
        <begin position="282"/>
        <end position="352"/>
    </location>
</feature>
<gene>
    <name evidence="6" type="ORF">HUE87_10055</name>
</gene>
<dbReference type="PROSITE" id="PS50112">
    <property type="entry name" value="PAS"/>
    <property type="match status" value="2"/>
</dbReference>
<dbReference type="SUPFAM" id="SSF52172">
    <property type="entry name" value="CheY-like"/>
    <property type="match status" value="1"/>
</dbReference>
<keyword evidence="7" id="KW-1185">Reference proteome</keyword>
<evidence type="ECO:0000259" key="2">
    <source>
        <dbReference type="PROSITE" id="PS50110"/>
    </source>
</evidence>
<dbReference type="InterPro" id="IPR000700">
    <property type="entry name" value="PAS-assoc_C"/>
</dbReference>
<dbReference type="InterPro" id="IPR035965">
    <property type="entry name" value="PAS-like_dom_sf"/>
</dbReference>
<evidence type="ECO:0000313" key="7">
    <source>
        <dbReference type="Proteomes" id="UP000593836"/>
    </source>
</evidence>
<feature type="modified residue" description="4-aspartylphosphate" evidence="1">
    <location>
        <position position="63"/>
    </location>
</feature>
<dbReference type="PANTHER" id="PTHR45228">
    <property type="entry name" value="CYCLIC DI-GMP PHOSPHODIESTERASE TM_0186-RELATED"/>
    <property type="match status" value="1"/>
</dbReference>
<feature type="domain" description="HD-GYP" evidence="5">
    <location>
        <begin position="405"/>
        <end position="602"/>
    </location>
</feature>
<name>A0A7S7LZA8_9BACT</name>
<dbReference type="PANTHER" id="PTHR45228:SF9">
    <property type="entry name" value="3'3'-CGAMP-SPECIFIC PHOSPHODIESTERASE 2"/>
    <property type="match status" value="1"/>
</dbReference>
<dbReference type="InterPro" id="IPR001610">
    <property type="entry name" value="PAC"/>
</dbReference>
<dbReference type="SMART" id="SM00091">
    <property type="entry name" value="PAS"/>
    <property type="match status" value="2"/>
</dbReference>
<dbReference type="SUPFAM" id="SSF55785">
    <property type="entry name" value="PYP-like sensor domain (PAS domain)"/>
    <property type="match status" value="2"/>
</dbReference>
<evidence type="ECO:0000259" key="3">
    <source>
        <dbReference type="PROSITE" id="PS50112"/>
    </source>
</evidence>
<dbReference type="GO" id="GO:0000160">
    <property type="term" value="P:phosphorelay signal transduction system"/>
    <property type="evidence" value="ECO:0007669"/>
    <property type="project" value="InterPro"/>
</dbReference>
<accession>A0A7S7LZA8</accession>
<reference evidence="6 7" key="1">
    <citation type="submission" date="2020-05" db="EMBL/GenBank/DDBJ databases">
        <title>Sulfurimonas marisnigri, sp. nov., and Sulfurimonas baltica, sp. nov., manganese oxide reducing chemolithoautotrophs of the class Epsilonproteobacteria isolated from the pelagic redoxclines of the Black and Baltic Seas and emended description of the genus Sulfurimonas.</title>
        <authorList>
            <person name="Henkel J.V."/>
            <person name="Laudan C."/>
            <person name="Werner J."/>
            <person name="Neu T."/>
            <person name="Plewe S."/>
            <person name="Sproer C."/>
            <person name="Bunk B."/>
            <person name="Schulz-Vogt H.N."/>
        </authorList>
    </citation>
    <scope>NUCLEOTIDE SEQUENCE [LARGE SCALE GENOMIC DNA]</scope>
    <source>
        <strain evidence="6 7">SoZ1</strain>
    </source>
</reference>
<dbReference type="Gene3D" id="1.10.3210.10">
    <property type="entry name" value="Hypothetical protein af1432"/>
    <property type="match status" value="1"/>
</dbReference>
<dbReference type="Proteomes" id="UP000593836">
    <property type="component" value="Chromosome"/>
</dbReference>
<dbReference type="PROSITE" id="PS50113">
    <property type="entry name" value="PAC"/>
    <property type="match status" value="1"/>
</dbReference>
<dbReference type="InterPro" id="IPR037522">
    <property type="entry name" value="HD_GYP_dom"/>
</dbReference>
<dbReference type="InterPro" id="IPR052020">
    <property type="entry name" value="Cyclic_di-GMP/3'3'-cGAMP_PDE"/>
</dbReference>
<evidence type="ECO:0000256" key="1">
    <source>
        <dbReference type="PROSITE-ProRule" id="PRU00169"/>
    </source>
</evidence>
<dbReference type="SMART" id="SM00448">
    <property type="entry name" value="REC"/>
    <property type="match status" value="1"/>
</dbReference>
<keyword evidence="1" id="KW-0597">Phosphoprotein</keyword>
<evidence type="ECO:0000259" key="5">
    <source>
        <dbReference type="PROSITE" id="PS51832"/>
    </source>
</evidence>
<dbReference type="Pfam" id="PF13487">
    <property type="entry name" value="HD_5"/>
    <property type="match status" value="1"/>
</dbReference>
<evidence type="ECO:0000313" key="6">
    <source>
        <dbReference type="EMBL" id="QOY54212.1"/>
    </source>
</evidence>
<dbReference type="EMBL" id="CP054493">
    <property type="protein sequence ID" value="QOY54212.1"/>
    <property type="molecule type" value="Genomic_DNA"/>
</dbReference>
<dbReference type="SMART" id="SM00086">
    <property type="entry name" value="PAC"/>
    <property type="match status" value="2"/>
</dbReference>
<dbReference type="Pfam" id="PF00072">
    <property type="entry name" value="Response_reg"/>
    <property type="match status" value="1"/>
</dbReference>
<dbReference type="CDD" id="cd17536">
    <property type="entry name" value="REC_YesN-like"/>
    <property type="match status" value="1"/>
</dbReference>